<dbReference type="GO" id="GO:0000785">
    <property type="term" value="C:chromatin"/>
    <property type="evidence" value="ECO:0007669"/>
    <property type="project" value="TreeGrafter"/>
</dbReference>
<evidence type="ECO:0000313" key="6">
    <source>
        <dbReference type="Proteomes" id="UP001066276"/>
    </source>
</evidence>
<evidence type="ECO:0000313" key="5">
    <source>
        <dbReference type="EMBL" id="KAJ1084746.1"/>
    </source>
</evidence>
<sequence>MLLRRSTRILECSSESGSGPSRAMSPRGQPHRGFLASSSDVSSPSAQMVEDMESLIGSDAPSVQDLSTESEFQSDTGSDFEETLKKSVKRMAKTPPGKTQVCKRSRKTGGNVEKRRGPVRVVGTAQAGAPLQPSDIFEAVKLSKSAMQSVVDDWLDIYKQDREAGLLDLINFIMQACGCKGVVSQEMLQKYQNAEIIHKMTEKFDEESADYPLSMTSSPWKKFKANFCEFIVTVVRQCQYNILYDEFLMDTLISLLTGLSDSQVRAFRHTSTVAALKLMTALVDVALNLTVHKDNNQRQYDSERSKAIDKRATERLEALLLKRKELQENLEDIENMMNAIFKGVFVHRYR</sequence>
<evidence type="ECO:0000256" key="2">
    <source>
        <dbReference type="SAM" id="Coils"/>
    </source>
</evidence>
<dbReference type="PANTHER" id="PTHR11199:SF8">
    <property type="entry name" value="COHESIN SUBUNIT SA-3"/>
    <property type="match status" value="1"/>
</dbReference>
<dbReference type="GO" id="GO:0005634">
    <property type="term" value="C:nucleus"/>
    <property type="evidence" value="ECO:0007669"/>
    <property type="project" value="TreeGrafter"/>
</dbReference>
<keyword evidence="2" id="KW-0175">Coiled coil</keyword>
<name>A0AAV7KZ40_PLEWA</name>
<comment type="caution">
    <text evidence="5">The sequence shown here is derived from an EMBL/GenBank/DDBJ whole genome shotgun (WGS) entry which is preliminary data.</text>
</comment>
<gene>
    <name evidence="5" type="ORF">NDU88_004892</name>
</gene>
<dbReference type="GO" id="GO:0008278">
    <property type="term" value="C:cohesin complex"/>
    <property type="evidence" value="ECO:0007669"/>
    <property type="project" value="TreeGrafter"/>
</dbReference>
<feature type="region of interest" description="Disordered" evidence="3">
    <location>
        <begin position="1"/>
        <end position="79"/>
    </location>
</feature>
<accession>A0AAV7KZ40</accession>
<feature type="coiled-coil region" evidence="2">
    <location>
        <begin position="309"/>
        <end position="343"/>
    </location>
</feature>
<keyword evidence="6" id="KW-1185">Reference proteome</keyword>
<dbReference type="GO" id="GO:0007062">
    <property type="term" value="P:sister chromatid cohesion"/>
    <property type="evidence" value="ECO:0007669"/>
    <property type="project" value="TreeGrafter"/>
</dbReference>
<evidence type="ECO:0000259" key="4">
    <source>
        <dbReference type="Pfam" id="PF08514"/>
    </source>
</evidence>
<comment type="similarity">
    <text evidence="1">Belongs to the SCC3 family.</text>
</comment>
<feature type="domain" description="STAG" evidence="4">
    <location>
        <begin position="210"/>
        <end position="317"/>
    </location>
</feature>
<evidence type="ECO:0000256" key="3">
    <source>
        <dbReference type="SAM" id="MobiDB-lite"/>
    </source>
</evidence>
<dbReference type="InterPro" id="IPR013721">
    <property type="entry name" value="STAG"/>
</dbReference>
<dbReference type="GO" id="GO:0003682">
    <property type="term" value="F:chromatin binding"/>
    <property type="evidence" value="ECO:0007669"/>
    <property type="project" value="TreeGrafter"/>
</dbReference>
<feature type="compositionally biased region" description="Polar residues" evidence="3">
    <location>
        <begin position="64"/>
        <end position="77"/>
    </location>
</feature>
<evidence type="ECO:0000256" key="1">
    <source>
        <dbReference type="ARBA" id="ARBA00005486"/>
    </source>
</evidence>
<feature type="region of interest" description="Disordered" evidence="3">
    <location>
        <begin position="92"/>
        <end position="113"/>
    </location>
</feature>
<protein>
    <recommendedName>
        <fullName evidence="4">STAG domain-containing protein</fullName>
    </recommendedName>
</protein>
<reference evidence="5" key="1">
    <citation type="journal article" date="2022" name="bioRxiv">
        <title>Sequencing and chromosome-scale assembly of the giantPleurodeles waltlgenome.</title>
        <authorList>
            <person name="Brown T."/>
            <person name="Elewa A."/>
            <person name="Iarovenko S."/>
            <person name="Subramanian E."/>
            <person name="Araus A.J."/>
            <person name="Petzold A."/>
            <person name="Susuki M."/>
            <person name="Suzuki K.-i.T."/>
            <person name="Hayashi T."/>
            <person name="Toyoda A."/>
            <person name="Oliveira C."/>
            <person name="Osipova E."/>
            <person name="Leigh N.D."/>
            <person name="Simon A."/>
            <person name="Yun M.H."/>
        </authorList>
    </citation>
    <scope>NUCLEOTIDE SEQUENCE</scope>
    <source>
        <strain evidence="5">20211129_DDA</strain>
        <tissue evidence="5">Liver</tissue>
    </source>
</reference>
<dbReference type="Proteomes" id="UP001066276">
    <property type="component" value="Chromosome 12"/>
</dbReference>
<proteinExistence type="inferred from homology"/>
<dbReference type="InterPro" id="IPR039662">
    <property type="entry name" value="Cohesin_Scc3/SA"/>
</dbReference>
<dbReference type="EMBL" id="JANPWB010000016">
    <property type="protein sequence ID" value="KAJ1084746.1"/>
    <property type="molecule type" value="Genomic_DNA"/>
</dbReference>
<dbReference type="PANTHER" id="PTHR11199">
    <property type="entry name" value="STROMAL ANTIGEN"/>
    <property type="match status" value="1"/>
</dbReference>
<dbReference type="AlphaFoldDB" id="A0AAV7KZ40"/>
<organism evidence="5 6">
    <name type="scientific">Pleurodeles waltl</name>
    <name type="common">Iberian ribbed newt</name>
    <dbReference type="NCBI Taxonomy" id="8319"/>
    <lineage>
        <taxon>Eukaryota</taxon>
        <taxon>Metazoa</taxon>
        <taxon>Chordata</taxon>
        <taxon>Craniata</taxon>
        <taxon>Vertebrata</taxon>
        <taxon>Euteleostomi</taxon>
        <taxon>Amphibia</taxon>
        <taxon>Batrachia</taxon>
        <taxon>Caudata</taxon>
        <taxon>Salamandroidea</taxon>
        <taxon>Salamandridae</taxon>
        <taxon>Pleurodelinae</taxon>
        <taxon>Pleurodeles</taxon>
    </lineage>
</organism>
<dbReference type="Pfam" id="PF08514">
    <property type="entry name" value="STAG"/>
    <property type="match status" value="1"/>
</dbReference>